<keyword evidence="8 10" id="KW-1133">Transmembrane helix</keyword>
<dbReference type="GO" id="GO:0015031">
    <property type="term" value="P:protein transport"/>
    <property type="evidence" value="ECO:0007669"/>
    <property type="project" value="UniProtKB-KW"/>
</dbReference>
<evidence type="ECO:0000256" key="5">
    <source>
        <dbReference type="ARBA" id="ARBA00022519"/>
    </source>
</evidence>
<keyword evidence="4" id="KW-1003">Cell membrane</keyword>
<dbReference type="InterPro" id="IPR006260">
    <property type="entry name" value="TonB/TolA_C"/>
</dbReference>
<dbReference type="AlphaFoldDB" id="A0A1Q5PCD7"/>
<feature type="domain" description="TonB C-terminal" evidence="11">
    <location>
        <begin position="334"/>
        <end position="425"/>
    </location>
</feature>
<dbReference type="NCBIfam" id="TIGR01352">
    <property type="entry name" value="tonB_Cterm"/>
    <property type="match status" value="1"/>
</dbReference>
<dbReference type="InterPro" id="IPR008756">
    <property type="entry name" value="Peptidase_M56"/>
</dbReference>
<name>A0A1Q5PCD7_9BACT</name>
<evidence type="ECO:0000256" key="3">
    <source>
        <dbReference type="ARBA" id="ARBA00022448"/>
    </source>
</evidence>
<keyword evidence="5" id="KW-0997">Cell inner membrane</keyword>
<organism evidence="12 13">
    <name type="scientific">Pontibacter flavimaris</name>
    <dbReference type="NCBI Taxonomy" id="1797110"/>
    <lineage>
        <taxon>Bacteria</taxon>
        <taxon>Pseudomonadati</taxon>
        <taxon>Bacteroidota</taxon>
        <taxon>Cytophagia</taxon>
        <taxon>Cytophagales</taxon>
        <taxon>Hymenobacteraceae</taxon>
        <taxon>Pontibacter</taxon>
    </lineage>
</organism>
<keyword evidence="9 10" id="KW-0472">Membrane</keyword>
<evidence type="ECO:0000256" key="2">
    <source>
        <dbReference type="ARBA" id="ARBA00006555"/>
    </source>
</evidence>
<evidence type="ECO:0000256" key="9">
    <source>
        <dbReference type="ARBA" id="ARBA00023136"/>
    </source>
</evidence>
<dbReference type="GO" id="GO:0031992">
    <property type="term" value="F:energy transducer activity"/>
    <property type="evidence" value="ECO:0007669"/>
    <property type="project" value="TreeGrafter"/>
</dbReference>
<evidence type="ECO:0000256" key="4">
    <source>
        <dbReference type="ARBA" id="ARBA00022475"/>
    </source>
</evidence>
<evidence type="ECO:0000256" key="6">
    <source>
        <dbReference type="ARBA" id="ARBA00022692"/>
    </source>
</evidence>
<dbReference type="InterPro" id="IPR051045">
    <property type="entry name" value="TonB-dependent_transducer"/>
</dbReference>
<dbReference type="InterPro" id="IPR037682">
    <property type="entry name" value="TonB_C"/>
</dbReference>
<keyword evidence="7" id="KW-0653">Protein transport</keyword>
<dbReference type="PROSITE" id="PS52015">
    <property type="entry name" value="TONB_CTD"/>
    <property type="match status" value="1"/>
</dbReference>
<dbReference type="Proteomes" id="UP000186551">
    <property type="component" value="Unassembled WGS sequence"/>
</dbReference>
<evidence type="ECO:0000256" key="1">
    <source>
        <dbReference type="ARBA" id="ARBA00004383"/>
    </source>
</evidence>
<dbReference type="CDD" id="cd07341">
    <property type="entry name" value="M56_BlaR1_MecR1_like"/>
    <property type="match status" value="1"/>
</dbReference>
<evidence type="ECO:0000256" key="7">
    <source>
        <dbReference type="ARBA" id="ARBA00022927"/>
    </source>
</evidence>
<dbReference type="SUPFAM" id="SSF74653">
    <property type="entry name" value="TolA/TonB C-terminal domain"/>
    <property type="match status" value="1"/>
</dbReference>
<evidence type="ECO:0000256" key="10">
    <source>
        <dbReference type="SAM" id="Phobius"/>
    </source>
</evidence>
<dbReference type="Pfam" id="PF03544">
    <property type="entry name" value="TonB_C"/>
    <property type="match status" value="1"/>
</dbReference>
<dbReference type="Gene3D" id="3.30.2010.10">
    <property type="entry name" value="Metalloproteases ('zincins'), catalytic domain"/>
    <property type="match status" value="1"/>
</dbReference>
<evidence type="ECO:0000259" key="11">
    <source>
        <dbReference type="PROSITE" id="PS52015"/>
    </source>
</evidence>
<comment type="subcellular location">
    <subcellularLocation>
        <location evidence="1">Cell inner membrane</location>
        <topology evidence="1">Single-pass membrane protein</topology>
        <orientation evidence="1">Periplasmic side</orientation>
    </subcellularLocation>
</comment>
<sequence length="425" mass="47470">MSIALLALYLFYFLVLRGQNSFRFNRAYLLLAPIIALRLPFLQWPALLAPDTAVSEVLQAVRLAEVVVTAYRPEAAAEAGAPLPWALILEILYFAGMAVILLKVARQLWQIRQLKATAILARQAEGIKVYHLSSHYPAFAFGKNIFLSRQQEQLHAQEREQVLAHELAHVKYGHTWDVLLYEVLSAILWFHPAVWLLKQELRDVHEYQADAAVVSRHQAQKYTSLLSREALLSMGLSVGSHFTRPQVLKRLRMLQLQGQKPGWVRPLLALPLLAGLAFILARQQATAENQGITAAADTSIASPTTLVPDVEVVTPASSGEQPYTFVEQMPVFEGGEEEMMKFLGKNIRYPKQAQDSGTEGLVVLSFVVENDGSLHDITVLKSLGDGTDEEATRVVKMMEGKWSPGRQNGKAVPVRYTMPIRFAIR</sequence>
<accession>A0A1Q5PCD7</accession>
<protein>
    <recommendedName>
        <fullName evidence="11">TonB C-terminal domain-containing protein</fullName>
    </recommendedName>
</protein>
<reference evidence="12 13" key="1">
    <citation type="submission" date="2016-03" db="EMBL/GenBank/DDBJ databases">
        <title>Genome sequence of Pontibacter sp. nov., of the family cytophagaceae, isolated from marine sediment of the Yellow Sea, China.</title>
        <authorList>
            <person name="Zhang G."/>
            <person name="Zhang R."/>
        </authorList>
    </citation>
    <scope>NUCLEOTIDE SEQUENCE [LARGE SCALE GENOMIC DNA]</scope>
    <source>
        <strain evidence="12 13">S10-8</strain>
    </source>
</reference>
<keyword evidence="6 10" id="KW-0812">Transmembrane</keyword>
<gene>
    <name evidence="12" type="ORF">A3841_16235</name>
</gene>
<dbReference type="STRING" id="1797110.A3841_16235"/>
<comment type="caution">
    <text evidence="12">The sequence shown here is derived from an EMBL/GenBank/DDBJ whole genome shotgun (WGS) entry which is preliminary data.</text>
</comment>
<evidence type="ECO:0000256" key="8">
    <source>
        <dbReference type="ARBA" id="ARBA00022989"/>
    </source>
</evidence>
<dbReference type="GO" id="GO:0098797">
    <property type="term" value="C:plasma membrane protein complex"/>
    <property type="evidence" value="ECO:0007669"/>
    <property type="project" value="TreeGrafter"/>
</dbReference>
<evidence type="ECO:0000313" key="13">
    <source>
        <dbReference type="Proteomes" id="UP000186551"/>
    </source>
</evidence>
<proteinExistence type="inferred from homology"/>
<dbReference type="PANTHER" id="PTHR33446:SF2">
    <property type="entry name" value="PROTEIN TONB"/>
    <property type="match status" value="1"/>
</dbReference>
<dbReference type="PANTHER" id="PTHR33446">
    <property type="entry name" value="PROTEIN TONB-RELATED"/>
    <property type="match status" value="1"/>
</dbReference>
<dbReference type="Gene3D" id="3.30.1150.10">
    <property type="match status" value="1"/>
</dbReference>
<evidence type="ECO:0000313" key="12">
    <source>
        <dbReference type="EMBL" id="OKL39920.1"/>
    </source>
</evidence>
<dbReference type="GO" id="GO:0055085">
    <property type="term" value="P:transmembrane transport"/>
    <property type="evidence" value="ECO:0007669"/>
    <property type="project" value="InterPro"/>
</dbReference>
<dbReference type="Pfam" id="PF05569">
    <property type="entry name" value="Peptidase_M56"/>
    <property type="match status" value="1"/>
</dbReference>
<dbReference type="EMBL" id="LVWA01000005">
    <property type="protein sequence ID" value="OKL39920.1"/>
    <property type="molecule type" value="Genomic_DNA"/>
</dbReference>
<keyword evidence="3" id="KW-0813">Transport</keyword>
<keyword evidence="13" id="KW-1185">Reference proteome</keyword>
<feature type="transmembrane region" description="Helical" evidence="10">
    <location>
        <begin position="263"/>
        <end position="281"/>
    </location>
</feature>
<comment type="similarity">
    <text evidence="2">Belongs to the TonB family.</text>
</comment>
<feature type="transmembrane region" description="Helical" evidence="10">
    <location>
        <begin position="83"/>
        <end position="105"/>
    </location>
</feature>